<gene>
    <name evidence="2" type="ORF">HINF_LOCUS19148</name>
    <name evidence="3" type="ORF">HINF_LOCUS55853</name>
</gene>
<proteinExistence type="predicted"/>
<dbReference type="EMBL" id="CATOUU010000492">
    <property type="protein sequence ID" value="CAI9931503.1"/>
    <property type="molecule type" value="Genomic_DNA"/>
</dbReference>
<organism evidence="2">
    <name type="scientific">Hexamita inflata</name>
    <dbReference type="NCBI Taxonomy" id="28002"/>
    <lineage>
        <taxon>Eukaryota</taxon>
        <taxon>Metamonada</taxon>
        <taxon>Diplomonadida</taxon>
        <taxon>Hexamitidae</taxon>
        <taxon>Hexamitinae</taxon>
        <taxon>Hexamita</taxon>
    </lineage>
</organism>
<comment type="caution">
    <text evidence="2">The sequence shown here is derived from an EMBL/GenBank/DDBJ whole genome shotgun (WGS) entry which is preliminary data.</text>
</comment>
<evidence type="ECO:0000313" key="4">
    <source>
        <dbReference type="Proteomes" id="UP001642409"/>
    </source>
</evidence>
<sequence length="108" mass="12773">MNMRTLVHLIQISIYKTLLDISTNYLFDDFFFFVPLIIMQTELESKLAELQIKYDQALIAKDRKALTKLGNEMDEIETRIQKLNQPFNPFNNTVKKPKDMSIKDLKPY</sequence>
<feature type="coiled-coil region" evidence="1">
    <location>
        <begin position="40"/>
        <end position="79"/>
    </location>
</feature>
<accession>A0AA86P606</accession>
<reference evidence="2" key="1">
    <citation type="submission" date="2023-06" db="EMBL/GenBank/DDBJ databases">
        <authorList>
            <person name="Kurt Z."/>
        </authorList>
    </citation>
    <scope>NUCLEOTIDE SEQUENCE</scope>
</reference>
<evidence type="ECO:0000313" key="2">
    <source>
        <dbReference type="EMBL" id="CAI9931503.1"/>
    </source>
</evidence>
<evidence type="ECO:0000313" key="3">
    <source>
        <dbReference type="EMBL" id="CAL6072918.1"/>
    </source>
</evidence>
<keyword evidence="4" id="KW-1185">Reference proteome</keyword>
<evidence type="ECO:0000256" key="1">
    <source>
        <dbReference type="SAM" id="Coils"/>
    </source>
</evidence>
<dbReference type="Proteomes" id="UP001642409">
    <property type="component" value="Unassembled WGS sequence"/>
</dbReference>
<dbReference type="EMBL" id="CAXDID020000298">
    <property type="protein sequence ID" value="CAL6072918.1"/>
    <property type="molecule type" value="Genomic_DNA"/>
</dbReference>
<name>A0AA86P606_9EUKA</name>
<protein>
    <submittedName>
        <fullName evidence="3">Hypothetical_protein</fullName>
    </submittedName>
</protein>
<reference evidence="3 4" key="2">
    <citation type="submission" date="2024-07" db="EMBL/GenBank/DDBJ databases">
        <authorList>
            <person name="Akdeniz Z."/>
        </authorList>
    </citation>
    <scope>NUCLEOTIDE SEQUENCE [LARGE SCALE GENOMIC DNA]</scope>
</reference>
<dbReference type="AlphaFoldDB" id="A0AA86P606"/>
<keyword evidence="1" id="KW-0175">Coiled coil</keyword>